<keyword evidence="3" id="KW-1185">Reference proteome</keyword>
<dbReference type="Proteomes" id="UP000024635">
    <property type="component" value="Unassembled WGS sequence"/>
</dbReference>
<dbReference type="AlphaFoldDB" id="A0A016VM27"/>
<evidence type="ECO:0000313" key="2">
    <source>
        <dbReference type="EMBL" id="EYC27828.1"/>
    </source>
</evidence>
<dbReference type="EMBL" id="JARK01001344">
    <property type="protein sequence ID" value="EYC27828.1"/>
    <property type="molecule type" value="Genomic_DNA"/>
</dbReference>
<proteinExistence type="predicted"/>
<evidence type="ECO:0000313" key="3">
    <source>
        <dbReference type="Proteomes" id="UP000024635"/>
    </source>
</evidence>
<gene>
    <name evidence="2" type="primary">Acey_s0008.g206</name>
    <name evidence="2" type="ORF">Y032_0008g206</name>
</gene>
<evidence type="ECO:0000256" key="1">
    <source>
        <dbReference type="SAM" id="MobiDB-lite"/>
    </source>
</evidence>
<comment type="caution">
    <text evidence="2">The sequence shown here is derived from an EMBL/GenBank/DDBJ whole genome shotgun (WGS) entry which is preliminary data.</text>
</comment>
<protein>
    <submittedName>
        <fullName evidence="2">Uncharacterized protein</fullName>
    </submittedName>
</protein>
<dbReference type="OrthoDB" id="10069766at2759"/>
<sequence>MPTYELPDLEENLDEACDSPQERRHSVDTPMSNNPGRTVKFPELPRGTYSASGIDLLVLNASSPSVEFPNIEPNPDLHQWWTDLFEL</sequence>
<organism evidence="2 3">
    <name type="scientific">Ancylostoma ceylanicum</name>
    <dbReference type="NCBI Taxonomy" id="53326"/>
    <lineage>
        <taxon>Eukaryota</taxon>
        <taxon>Metazoa</taxon>
        <taxon>Ecdysozoa</taxon>
        <taxon>Nematoda</taxon>
        <taxon>Chromadorea</taxon>
        <taxon>Rhabditida</taxon>
        <taxon>Rhabditina</taxon>
        <taxon>Rhabditomorpha</taxon>
        <taxon>Strongyloidea</taxon>
        <taxon>Ancylostomatidae</taxon>
        <taxon>Ancylostomatinae</taxon>
        <taxon>Ancylostoma</taxon>
    </lineage>
</organism>
<reference evidence="3" key="1">
    <citation type="journal article" date="2015" name="Nat. Genet.">
        <title>The genome and transcriptome of the zoonotic hookworm Ancylostoma ceylanicum identify infection-specific gene families.</title>
        <authorList>
            <person name="Schwarz E.M."/>
            <person name="Hu Y."/>
            <person name="Antoshechkin I."/>
            <person name="Miller M.M."/>
            <person name="Sternberg P.W."/>
            <person name="Aroian R.V."/>
        </authorList>
    </citation>
    <scope>NUCLEOTIDE SEQUENCE</scope>
    <source>
        <strain evidence="3">HY135</strain>
    </source>
</reference>
<accession>A0A016VM27</accession>
<feature type="region of interest" description="Disordered" evidence="1">
    <location>
        <begin position="1"/>
        <end position="44"/>
    </location>
</feature>
<feature type="compositionally biased region" description="Acidic residues" evidence="1">
    <location>
        <begin position="7"/>
        <end position="17"/>
    </location>
</feature>
<name>A0A016VM27_9BILA</name>